<dbReference type="GO" id="GO:0016020">
    <property type="term" value="C:membrane"/>
    <property type="evidence" value="ECO:0007669"/>
    <property type="project" value="UniProtKB-SubCell"/>
</dbReference>
<keyword evidence="5" id="KW-0227">DNA damage</keyword>
<feature type="region of interest" description="Disordered" evidence="19">
    <location>
        <begin position="380"/>
        <end position="420"/>
    </location>
</feature>
<keyword evidence="11" id="KW-0539">Nucleus</keyword>
<comment type="cofactor">
    <cofactor evidence="18">
        <name>heme</name>
        <dbReference type="ChEBI" id="CHEBI:30413"/>
    </cofactor>
</comment>
<evidence type="ECO:0000256" key="9">
    <source>
        <dbReference type="ARBA" id="ARBA00023180"/>
    </source>
</evidence>
<evidence type="ECO:0000256" key="3">
    <source>
        <dbReference type="ARBA" id="ARBA00010304"/>
    </source>
</evidence>
<feature type="region of interest" description="Disordered" evidence="19">
    <location>
        <begin position="1051"/>
        <end position="1321"/>
    </location>
</feature>
<evidence type="ECO:0000256" key="2">
    <source>
        <dbReference type="ARBA" id="ARBA00004370"/>
    </source>
</evidence>
<comment type="caution">
    <text evidence="21">The sequence shown here is derived from an EMBL/GenBank/DDBJ whole genome shotgun (WGS) entry which is preliminary data.</text>
</comment>
<dbReference type="Pfam" id="PF01423">
    <property type="entry name" value="LSM"/>
    <property type="match status" value="1"/>
</dbReference>
<dbReference type="Gene3D" id="3.40.50.150">
    <property type="entry name" value="Vaccinia Virus protein VP39"/>
    <property type="match status" value="1"/>
</dbReference>
<proteinExistence type="inferred from homology"/>
<feature type="compositionally biased region" description="Polar residues" evidence="19">
    <location>
        <begin position="1147"/>
        <end position="1171"/>
    </location>
</feature>
<evidence type="ECO:0000256" key="10">
    <source>
        <dbReference type="ARBA" id="ARBA00023204"/>
    </source>
</evidence>
<gene>
    <name evidence="21" type="ORF">PVAR5_5634</name>
</gene>
<dbReference type="CDD" id="cd01725">
    <property type="entry name" value="LSm2"/>
    <property type="match status" value="1"/>
</dbReference>
<dbReference type="GO" id="GO:0008757">
    <property type="term" value="F:S-adenosylmethionine-dependent methyltransferase activity"/>
    <property type="evidence" value="ECO:0007669"/>
    <property type="project" value="InterPro"/>
</dbReference>
<dbReference type="GO" id="GO:0035312">
    <property type="term" value="F:5'-3' DNA exonuclease activity"/>
    <property type="evidence" value="ECO:0007669"/>
    <property type="project" value="TreeGrafter"/>
</dbReference>
<dbReference type="InterPro" id="IPR001128">
    <property type="entry name" value="Cyt_P450"/>
</dbReference>
<dbReference type="GO" id="GO:0032991">
    <property type="term" value="C:protein-containing complex"/>
    <property type="evidence" value="ECO:0007669"/>
    <property type="project" value="UniProtKB-ARBA"/>
</dbReference>
<evidence type="ECO:0000256" key="16">
    <source>
        <dbReference type="ARBA" id="ARBA00081895"/>
    </source>
</evidence>
<keyword evidence="22" id="KW-1185">Reference proteome</keyword>
<comment type="catalytic activity">
    <reaction evidence="13">
        <text>benzoate + reduced [NADPH--hemoprotein reductase] + O2 = 4-hydroxybenzoate + oxidized [NADPH--hemoprotein reductase] + H2O + H(+)</text>
        <dbReference type="Rhea" id="RHEA:18033"/>
        <dbReference type="Rhea" id="RHEA-COMP:11964"/>
        <dbReference type="Rhea" id="RHEA-COMP:11965"/>
        <dbReference type="ChEBI" id="CHEBI:15377"/>
        <dbReference type="ChEBI" id="CHEBI:15378"/>
        <dbReference type="ChEBI" id="CHEBI:15379"/>
        <dbReference type="ChEBI" id="CHEBI:16150"/>
        <dbReference type="ChEBI" id="CHEBI:17879"/>
        <dbReference type="ChEBI" id="CHEBI:57618"/>
        <dbReference type="ChEBI" id="CHEBI:58210"/>
        <dbReference type="EC" id="1.14.14.92"/>
    </reaction>
</comment>
<feature type="compositionally biased region" description="Basic and acidic residues" evidence="19">
    <location>
        <begin position="38"/>
        <end position="51"/>
    </location>
</feature>
<keyword evidence="18" id="KW-0349">Heme</keyword>
<dbReference type="FunFam" id="3.60.15.10:FF:000038">
    <property type="entry name" value="DNA cross-link repair protein pso2/snm1"/>
    <property type="match status" value="1"/>
</dbReference>
<feature type="compositionally biased region" description="Basic and acidic residues" evidence="19">
    <location>
        <begin position="1218"/>
        <end position="1228"/>
    </location>
</feature>
<dbReference type="SUPFAM" id="SSF53335">
    <property type="entry name" value="S-adenosyl-L-methionine-dependent methyltransferases"/>
    <property type="match status" value="1"/>
</dbReference>
<dbReference type="CDD" id="cd11061">
    <property type="entry name" value="CYP67-like"/>
    <property type="match status" value="1"/>
</dbReference>
<evidence type="ECO:0000256" key="7">
    <source>
        <dbReference type="ARBA" id="ARBA00023004"/>
    </source>
</evidence>
<evidence type="ECO:0000259" key="20">
    <source>
        <dbReference type="PROSITE" id="PS52002"/>
    </source>
</evidence>
<dbReference type="EMBL" id="BAUL01000180">
    <property type="protein sequence ID" value="GAD96966.1"/>
    <property type="molecule type" value="Genomic_DNA"/>
</dbReference>
<dbReference type="OrthoDB" id="10256176at2759"/>
<evidence type="ECO:0000256" key="13">
    <source>
        <dbReference type="ARBA" id="ARBA00050706"/>
    </source>
</evidence>
<comment type="subunit">
    <text evidence="12">Component of the heptameric LSM1-LSM7 complex, which consists of LSM1, LSM2, LSM3, LSM4, LSM5, LSM6 and LSM7. Component of the heptameric LSM2-LSM8 complex, which consists of LSM2, LSM3, LSM4, LSM5, LSM6, LSM7 and LSM8. The LSm subunits form a seven-membered ring structure with a doughnut shape.</text>
</comment>
<dbReference type="SMART" id="SM00651">
    <property type="entry name" value="Sm"/>
    <property type="match status" value="1"/>
</dbReference>
<evidence type="ECO:0000256" key="6">
    <source>
        <dbReference type="ARBA" id="ARBA00023002"/>
    </source>
</evidence>
<keyword evidence="7 18" id="KW-0408">Iron</keyword>
<evidence type="ECO:0000256" key="4">
    <source>
        <dbReference type="ARBA" id="ARBA00022723"/>
    </source>
</evidence>
<dbReference type="PRINTS" id="PR00463">
    <property type="entry name" value="EP450I"/>
</dbReference>
<evidence type="ECO:0000313" key="22">
    <source>
        <dbReference type="Proteomes" id="UP000018001"/>
    </source>
</evidence>
<feature type="region of interest" description="Disordered" evidence="19">
    <location>
        <begin position="274"/>
        <end position="310"/>
    </location>
</feature>
<dbReference type="InterPro" id="IPR016654">
    <property type="entry name" value="U6_snRNA_Lsm2"/>
</dbReference>
<feature type="domain" description="Sm" evidence="20">
    <location>
        <begin position="939"/>
        <end position="1013"/>
    </location>
</feature>
<dbReference type="Pfam" id="PF00067">
    <property type="entry name" value="p450"/>
    <property type="match status" value="1"/>
</dbReference>
<dbReference type="GO" id="GO:0003684">
    <property type="term" value="F:damaged DNA binding"/>
    <property type="evidence" value="ECO:0007669"/>
    <property type="project" value="TreeGrafter"/>
</dbReference>
<evidence type="ECO:0000256" key="14">
    <source>
        <dbReference type="ARBA" id="ARBA00066552"/>
    </source>
</evidence>
<dbReference type="GO" id="GO:0020037">
    <property type="term" value="F:heme binding"/>
    <property type="evidence" value="ECO:0007669"/>
    <property type="project" value="InterPro"/>
</dbReference>
<dbReference type="GO" id="GO:0003723">
    <property type="term" value="F:RNA binding"/>
    <property type="evidence" value="ECO:0007669"/>
    <property type="project" value="InterPro"/>
</dbReference>
<dbReference type="SUPFAM" id="SSF48264">
    <property type="entry name" value="Cytochrome P450"/>
    <property type="match status" value="1"/>
</dbReference>
<reference evidence="22" key="1">
    <citation type="journal article" date="2014" name="Genome Announc.">
        <title>Draft genome sequence of the formaldehyde-resistant fungus Byssochlamys spectabilis No. 5 (anamorph Paecilomyces variotii No. 5) (NBRC109023).</title>
        <authorList>
            <person name="Oka T."/>
            <person name="Ekino K."/>
            <person name="Fukuda K."/>
            <person name="Nomura Y."/>
        </authorList>
    </citation>
    <scope>NUCLEOTIDE SEQUENCE [LARGE SCALE GENOMIC DNA]</scope>
    <source>
        <strain evidence="22">No. 5 / NBRC 109023</strain>
    </source>
</reference>
<dbReference type="InterPro" id="IPR013216">
    <property type="entry name" value="Methyltransf_11"/>
</dbReference>
<dbReference type="Gene3D" id="3.40.50.12650">
    <property type="match status" value="1"/>
</dbReference>
<feature type="binding site" description="axial binding residue" evidence="18">
    <location>
        <position position="2418"/>
    </location>
    <ligand>
        <name>heme</name>
        <dbReference type="ChEBI" id="CHEBI:30413"/>
    </ligand>
    <ligandPart>
        <name>Fe</name>
        <dbReference type="ChEBI" id="CHEBI:18248"/>
    </ligandPart>
</feature>
<dbReference type="GO" id="GO:0005506">
    <property type="term" value="F:iron ion binding"/>
    <property type="evidence" value="ECO:0007669"/>
    <property type="project" value="InterPro"/>
</dbReference>
<dbReference type="InterPro" id="IPR010920">
    <property type="entry name" value="LSM_dom_sf"/>
</dbReference>
<keyword evidence="8" id="KW-0472">Membrane</keyword>
<dbReference type="InterPro" id="IPR017972">
    <property type="entry name" value="Cyt_P450_CS"/>
</dbReference>
<name>V5G4N0_BYSSN</name>
<feature type="region of interest" description="Disordered" evidence="19">
    <location>
        <begin position="143"/>
        <end position="204"/>
    </location>
</feature>
<feature type="compositionally biased region" description="Acidic residues" evidence="19">
    <location>
        <begin position="1229"/>
        <end position="1239"/>
    </location>
</feature>
<dbReference type="Pfam" id="PF07522">
    <property type="entry name" value="DRMBL"/>
    <property type="match status" value="1"/>
</dbReference>
<keyword evidence="10" id="KW-0234">DNA repair</keyword>
<dbReference type="GO" id="GO:0006303">
    <property type="term" value="P:double-strand break repair via nonhomologous end joining"/>
    <property type="evidence" value="ECO:0007669"/>
    <property type="project" value="TreeGrafter"/>
</dbReference>
<dbReference type="InterPro" id="IPR036866">
    <property type="entry name" value="RibonucZ/Hydroxyglut_hydro"/>
</dbReference>
<organism evidence="21 22">
    <name type="scientific">Byssochlamys spectabilis (strain No. 5 / NBRC 109023)</name>
    <name type="common">Paecilomyces variotii</name>
    <dbReference type="NCBI Taxonomy" id="1356009"/>
    <lineage>
        <taxon>Eukaryota</taxon>
        <taxon>Fungi</taxon>
        <taxon>Dikarya</taxon>
        <taxon>Ascomycota</taxon>
        <taxon>Pezizomycotina</taxon>
        <taxon>Eurotiomycetes</taxon>
        <taxon>Eurotiomycetidae</taxon>
        <taxon>Eurotiales</taxon>
        <taxon>Thermoascaceae</taxon>
        <taxon>Paecilomyces</taxon>
    </lineage>
</organism>
<dbReference type="HOGENOM" id="CLU_000886_0_0_1"/>
<dbReference type="PROSITE" id="PS52002">
    <property type="entry name" value="SM"/>
    <property type="match status" value="1"/>
</dbReference>
<evidence type="ECO:0000256" key="5">
    <source>
        <dbReference type="ARBA" id="ARBA00022763"/>
    </source>
</evidence>
<dbReference type="Pfam" id="PF08241">
    <property type="entry name" value="Methyltransf_11"/>
    <property type="match status" value="1"/>
</dbReference>
<dbReference type="GO" id="GO:0006397">
    <property type="term" value="P:mRNA processing"/>
    <property type="evidence" value="ECO:0007669"/>
    <property type="project" value="InterPro"/>
</dbReference>
<feature type="compositionally biased region" description="Low complexity" evidence="19">
    <location>
        <begin position="1111"/>
        <end position="1126"/>
    </location>
</feature>
<dbReference type="Gene3D" id="3.60.15.10">
    <property type="entry name" value="Ribonuclease Z/Hydroxyacylglutathione hydrolase-like"/>
    <property type="match status" value="1"/>
</dbReference>
<dbReference type="eggNOG" id="KOG1361">
    <property type="taxonomic scope" value="Eukaryota"/>
</dbReference>
<dbReference type="FunFam" id="3.40.50.12650:FF:000007">
    <property type="entry name" value="DNA cross-link repair 1A protein, variant"/>
    <property type="match status" value="1"/>
</dbReference>
<dbReference type="GO" id="GO:0018664">
    <property type="term" value="F:benzoate 4-monooxygenase activity"/>
    <property type="evidence" value="ECO:0007669"/>
    <property type="project" value="UniProtKB-EC"/>
</dbReference>
<protein>
    <recommendedName>
        <fullName evidence="15">Benzoate 4-monooxygenase bphA</fullName>
        <ecNumber evidence="14">1.14.14.92</ecNumber>
    </recommendedName>
    <alternativeName>
        <fullName evidence="16">Benzoate-para-hydroxylase A</fullName>
    </alternativeName>
    <alternativeName>
        <fullName evidence="17">Cytochrome P450 monooxygenase cyp53A1</fullName>
    </alternativeName>
</protein>
<dbReference type="PROSITE" id="PS00086">
    <property type="entry name" value="CYTOCHROME_P450"/>
    <property type="match status" value="1"/>
</dbReference>
<dbReference type="InParanoid" id="V5G4N0"/>
<evidence type="ECO:0000256" key="19">
    <source>
        <dbReference type="SAM" id="MobiDB-lite"/>
    </source>
</evidence>
<dbReference type="PANTHER" id="PTHR23240:SF6">
    <property type="entry name" value="DNA CROSS-LINK REPAIR 1A PROTEIN"/>
    <property type="match status" value="1"/>
</dbReference>
<feature type="compositionally biased region" description="Low complexity" evidence="19">
    <location>
        <begin position="149"/>
        <end position="164"/>
    </location>
</feature>
<sequence length="2472" mass="274467">MAVSHTRQARDMVLNTIIEDMDVTPSPAQAPVSTDVSNSKHEQKRESRQFDDLYDATDSETEYSDGSHSPGKSHPTKVVASIVRGPPGPTGSRNRYPRLSIPSVNMAFAMDSRHKKSSVPPTPPSKIPVSPAVLSMLPQTVPALHAPPSLDGSSISSDQISNSSTPVTPEIHAAPDQQWHGQQVQLGSDSDVDHNTVPTSESEPDVDVAIEGGQEDWERVIASFPQIPRYTGNAGTESVTIMIDGPMARTGPPSETGVALPEDAMVTLRHIPLDSTPDPWSETSENNDEMWQLSAPPSRPRSADDTTPASNLSGYSFTNLSIPSPGGFFSSLGPRARHTWSIPKWNNTPTSDMAEYFYIDQRDHGSGEIVEQIVECRERISTDDQSTARQSAYNPPTAIRIPSQSATERPDSYDGPLSPGIQSVQEIVKSDGIYEYDESYEEELKKQALANLDRTSVWLAAQTSYLAALRDTNPVNEVNEEPGKVDNDNDTLSSPDMARKKSVRFVDAAADSVNPPPPSSASKDSIYWKGFQSVLSQTRHLDAFIHGNARFDAVQSVRIGLPDRHIDGLMGKYELILHERPPYKGPFSQAPRNSVLETVLVEKAQFARVEKEQRVLFQLCQSMWAMDAMRYLNGGSLISSPASKRLSKATAALGSPASAGKRRIRVLDLGGQSDCEWAWHLANDYRNVKIYTVVTKQQAVNNGIKGPANHRRVSVPHLWKLPFRDNQFDIISARSLHALLKTDNPMGETMDEYDLCLKECYRCLKPGGYLEFFVMDAEIARAGPYASATSIEFSFNLKSRGYDPRATKSFLTRLRKGAFTDIKRAWMFLPMGVEPTKAEPPRETPEPRIPSQVLEREAVQGPVGSTADIASMTGLLGGWMWEKWLLKLQMEMGRERGRLLEGIGSVFDEGRKNGAGWTCLCGWAMKPKRPSQAEAVRAPHARFFKTLTNHTVTVELKNDIRIRGTLKSVDQYLNIKLDDVDVLDLDKYPHLSSVKNMFIRGSVVRYVVLPQAEVDRGLLEDATRRDQNSYQHNFALYAFWITLKQTCPGMFRNPRENSNLPDSQKTKPSTGRPPTPPPPSTDQTTATNNHSAPVVKSPYFSSSSMRASTLPKASSTPSKMPPSAKKSSTKKNTSILSFFQKTDGPPKTTSTQQRITQFGSKTPRNGKNANRTRIGAGNNLGVWRHDSAGGKDAGGLFFDDKRGNGANTQGNKDDDEIELGRERSRTPDDDLWGEQEDERFNETGNSVKRRKIQEESSLGEESNTAPKETTPVSRMAKKNNGPFIDESDSEDDLEAFREVADVPVESNSKPKPNDEDDFDIASADISPVNGQLSNVPSLAAERPPLVREATSHIEDDEFADFDDVEDEFRGEDFLEGPWGEEQNDLELGVYETPETSGAGETNGDINETPSCPICQATLGGLSHNEVSVHVNNCLDGNPNPGSTANNAVVTTTASMTRIERASIARPAQADPHAIRGTVATSAFSKLMAGNAEDSAWAAAAAHEVAARGRQAYERTCPFYKIITGYSICVDAFRYGAVQGCNAYFLSHFHSDHYVGLTSSWRHGPIYCSGVTANLVRQQLRVDPKWIVDLEFEKTTEVPGTDGVKVTMIPANHCPGSSLFLFEKTIGTGPSSRLHRVLHCGDFRACPAHVQHPMLRPEAMDVVTGKTRQQKIDLCYLDTTYLNPKYSFPPQDDVVKACADICVNLDENDGDAVFANGHNGNAAGGLARFLSNGNTNDDHNQSSTSGRGRLLVVVGTYSIGKERLCVAIARALKCKIWANTTKQRICSCLEDPELSALLTDDPLEAQVHMQTIFEIRAETLQEYLASMKPRFTKVVGFRPTGWNYRPPTGRMLDNPPVSAVLHSDNWKTRFSVRNLTPQRGSTKESTCFGVPYSEHSSFRELTMFCCALRISRIIPTVNVGNRKTREKMKAWFERWEVEKRKTGLFRVEGDNITAAINLVIMIIDILLTPWTPVVLLLVYYIVPYLARFHYLDIPGPFFAKFSNFWLLYQARRGRRYQAVHELHKKHGKLVRIQPNHVSVADDSAVQDIYGHGNGFLKADFYDSFVSIRRGLFNTRDRAEHTRKRKTVSHTFSVKSIGQFEQYIHANLELFVKQWDLIGAKDKNPYTGYSSIDALNWFNYLAFDVIGDLAFGAPFGMLEKGKDIAEVKSCPDAPPKYAPAVEVLNRRGEVSATLGCYPALKKFGKYLPDRFFREGLEAVEDLAGIAVARVSERLRPEVMEKNTRVDLLARLMEGRDETGAKLGREELTAEALTQLIAGSDTTSNTSCAILYWVLRTPGVIEKLQETLDEALGPDVTVPSFAQVKEIPYLQWVIFETMRIHSTSALGLPRQIPLNSPPIEIAGHIFKPGDVLSVPTYTIHHSTEIWGPDAEAFVPERWDPKRLTARQKAAFIPFSVGPRACVGRNIAEMELLTTMGTVFHRYEFQLEQNHPMETREGFLRKPLGLRVGLRQRKLK</sequence>
<dbReference type="FunFam" id="1.10.630.10:FF:000053">
    <property type="entry name" value="Cytochrome P450 benzoate 4-monooxygenase"/>
    <property type="match status" value="1"/>
</dbReference>
<keyword evidence="4 18" id="KW-0479">Metal-binding</keyword>
<dbReference type="SUPFAM" id="SSF50182">
    <property type="entry name" value="Sm-like ribonucleoproteins"/>
    <property type="match status" value="1"/>
</dbReference>
<dbReference type="InterPro" id="IPR011084">
    <property type="entry name" value="DRMBL"/>
</dbReference>
<evidence type="ECO:0000256" key="18">
    <source>
        <dbReference type="PIRSR" id="PIRSR602401-1"/>
    </source>
</evidence>
<evidence type="ECO:0000256" key="15">
    <source>
        <dbReference type="ARBA" id="ARBA00072826"/>
    </source>
</evidence>
<dbReference type="InterPro" id="IPR002401">
    <property type="entry name" value="Cyt_P450_E_grp-I"/>
</dbReference>
<keyword evidence="6" id="KW-0560">Oxidoreductase</keyword>
<dbReference type="FunFam" id="2.30.30.100:FF:000053">
    <property type="entry name" value="U6 snRNA-associated Sm-like protein LSm2"/>
    <property type="match status" value="1"/>
</dbReference>
<comment type="subcellular location">
    <subcellularLocation>
        <location evidence="2">Membrane</location>
    </subcellularLocation>
    <subcellularLocation>
        <location evidence="1">Nucleus</location>
    </subcellularLocation>
</comment>
<dbReference type="GO" id="GO:0036297">
    <property type="term" value="P:interstrand cross-link repair"/>
    <property type="evidence" value="ECO:0007669"/>
    <property type="project" value="TreeGrafter"/>
</dbReference>
<feature type="compositionally biased region" description="Polar residues" evidence="19">
    <location>
        <begin position="1255"/>
        <end position="1272"/>
    </location>
</feature>
<dbReference type="Gene3D" id="2.30.30.100">
    <property type="match status" value="1"/>
</dbReference>
<dbReference type="InterPro" id="IPR001163">
    <property type="entry name" value="Sm_dom_euk/arc"/>
</dbReference>
<dbReference type="eggNOG" id="KOG3448">
    <property type="taxonomic scope" value="Eukaryota"/>
</dbReference>
<evidence type="ECO:0000256" key="17">
    <source>
        <dbReference type="ARBA" id="ARBA00082391"/>
    </source>
</evidence>
<dbReference type="PANTHER" id="PTHR23240">
    <property type="entry name" value="DNA CROSS-LINK REPAIR PROTEIN PSO2/SNM1-RELATED"/>
    <property type="match status" value="1"/>
</dbReference>
<comment type="similarity">
    <text evidence="3">Belongs to the DNA repair metallo-beta-lactamase (DRMBL) family.</text>
</comment>
<dbReference type="eggNOG" id="KOG0158">
    <property type="taxonomic scope" value="Eukaryota"/>
</dbReference>
<dbReference type="SUPFAM" id="SSF56281">
    <property type="entry name" value="Metallo-hydrolase/oxidoreductase"/>
    <property type="match status" value="1"/>
</dbReference>
<feature type="region of interest" description="Disordered" evidence="19">
    <location>
        <begin position="476"/>
        <end position="496"/>
    </location>
</feature>
<feature type="compositionally biased region" description="Polar residues" evidence="19">
    <location>
        <begin position="179"/>
        <end position="188"/>
    </location>
</feature>
<dbReference type="CDD" id="cd16273">
    <property type="entry name" value="SNM1A-1C-like_MBL-fold"/>
    <property type="match status" value="1"/>
</dbReference>
<dbReference type="EC" id="1.14.14.92" evidence="14"/>
<evidence type="ECO:0000256" key="1">
    <source>
        <dbReference type="ARBA" id="ARBA00004123"/>
    </source>
</evidence>
<feature type="compositionally biased region" description="Acidic residues" evidence="19">
    <location>
        <begin position="52"/>
        <end position="63"/>
    </location>
</feature>
<dbReference type="Proteomes" id="UP000018001">
    <property type="component" value="Unassembled WGS sequence"/>
</dbReference>
<accession>V5G4N0</accession>
<feature type="compositionally biased region" description="Polar residues" evidence="19">
    <location>
        <begin position="383"/>
        <end position="394"/>
    </location>
</feature>
<evidence type="ECO:0000313" key="21">
    <source>
        <dbReference type="EMBL" id="GAD96966.1"/>
    </source>
</evidence>
<evidence type="ECO:0000256" key="12">
    <source>
        <dbReference type="ARBA" id="ARBA00025892"/>
    </source>
</evidence>
<dbReference type="PRINTS" id="PR00385">
    <property type="entry name" value="P450"/>
</dbReference>
<dbReference type="InterPro" id="IPR036396">
    <property type="entry name" value="Cyt_P450_sf"/>
</dbReference>
<evidence type="ECO:0000256" key="8">
    <source>
        <dbReference type="ARBA" id="ARBA00023136"/>
    </source>
</evidence>
<feature type="region of interest" description="Disordered" evidence="19">
    <location>
        <begin position="22"/>
        <end position="98"/>
    </location>
</feature>
<dbReference type="Gene3D" id="1.10.630.10">
    <property type="entry name" value="Cytochrome P450"/>
    <property type="match status" value="1"/>
</dbReference>
<feature type="compositionally biased region" description="Pro residues" evidence="19">
    <location>
        <begin position="1071"/>
        <end position="1080"/>
    </location>
</feature>
<keyword evidence="9" id="KW-0325">Glycoprotein</keyword>
<dbReference type="InterPro" id="IPR029063">
    <property type="entry name" value="SAM-dependent_MTases_sf"/>
</dbReference>
<dbReference type="GO" id="GO:0005634">
    <property type="term" value="C:nucleus"/>
    <property type="evidence" value="ECO:0007669"/>
    <property type="project" value="UniProtKB-SubCell"/>
</dbReference>
<dbReference type="InterPro" id="IPR047575">
    <property type="entry name" value="Sm"/>
</dbReference>
<evidence type="ECO:0000256" key="11">
    <source>
        <dbReference type="ARBA" id="ARBA00023242"/>
    </source>
</evidence>